<evidence type="ECO:0000313" key="1">
    <source>
        <dbReference type="EMBL" id="VUW91982.1"/>
    </source>
</evidence>
<dbReference type="AlphaFoldDB" id="A0A564SAH6"/>
<gene>
    <name evidence="1" type="ORF">DFSSTS7063_00185</name>
</gene>
<dbReference type="Proteomes" id="UP000358366">
    <property type="component" value="Unassembled WGS sequence"/>
</dbReference>
<evidence type="ECO:0000313" key="2">
    <source>
        <dbReference type="Proteomes" id="UP000358366"/>
    </source>
</evidence>
<proteinExistence type="predicted"/>
<accession>A0A564SAH6</accession>
<name>A0A564SAH6_9FIRM</name>
<dbReference type="EMBL" id="CABHNI010000006">
    <property type="protein sequence ID" value="VUW91982.1"/>
    <property type="molecule type" value="Genomic_DNA"/>
</dbReference>
<protein>
    <submittedName>
        <fullName evidence="1">Uncharacterized protein</fullName>
    </submittedName>
</protein>
<sequence>MEVVDNQLRENDPPVTRESYNRLIDAGYSVSEAKEKIGAVVIEEIYDVMKENQPYDEKRYAQALRNMVQQCIDYEDTHEILTEWDEWDNLVQEGYEAQYEQNYEKMIPLWWKAWGIFQKFNCKREESISKRSMPLRKWGKI</sequence>
<organism evidence="1 2">
    <name type="scientific">Dorea formicigenerans</name>
    <dbReference type="NCBI Taxonomy" id="39486"/>
    <lineage>
        <taxon>Bacteria</taxon>
        <taxon>Bacillati</taxon>
        <taxon>Bacillota</taxon>
        <taxon>Clostridia</taxon>
        <taxon>Lachnospirales</taxon>
        <taxon>Lachnospiraceae</taxon>
        <taxon>Dorea</taxon>
    </lineage>
</organism>
<reference evidence="1 2" key="1">
    <citation type="submission" date="2019-07" db="EMBL/GenBank/DDBJ databases">
        <authorList>
            <person name="Hibberd C M."/>
            <person name="Gehrig L. J."/>
            <person name="Chang H.-W."/>
            <person name="Venkatesh S."/>
        </authorList>
    </citation>
    <scope>NUCLEOTIDE SEQUENCE [LARGE SCALE GENOMIC DNA]</scope>
    <source>
        <strain evidence="1">Dorea_formicigenerans_SSTS_Bg7063</strain>
    </source>
</reference>